<dbReference type="RefSeq" id="WP_119955669.1">
    <property type="nucleotide sequence ID" value="NZ_QYUR01000006.1"/>
</dbReference>
<dbReference type="InterPro" id="IPR024747">
    <property type="entry name" value="Pyridox_Oxase-rel"/>
</dbReference>
<dbReference type="Gene3D" id="2.30.110.10">
    <property type="entry name" value="Electron Transport, Fmn-binding Protein, Chain A"/>
    <property type="match status" value="1"/>
</dbReference>
<evidence type="ECO:0000313" key="2">
    <source>
        <dbReference type="Proteomes" id="UP000284021"/>
    </source>
</evidence>
<proteinExistence type="predicted"/>
<dbReference type="InterPro" id="IPR012349">
    <property type="entry name" value="Split_barrel_FMN-bd"/>
</dbReference>
<evidence type="ECO:0000313" key="1">
    <source>
        <dbReference type="EMBL" id="RJG09982.1"/>
    </source>
</evidence>
<gene>
    <name evidence="1" type="ORF">D3879_18190</name>
</gene>
<dbReference type="EMBL" id="QYUR01000006">
    <property type="protein sequence ID" value="RJG09982.1"/>
    <property type="molecule type" value="Genomic_DNA"/>
</dbReference>
<comment type="caution">
    <text evidence="1">The sequence shown here is derived from an EMBL/GenBank/DDBJ whole genome shotgun (WGS) entry which is preliminary data.</text>
</comment>
<organism evidence="1 2">
    <name type="scientific">Pseudomonas cavernicola</name>
    <dbReference type="NCBI Taxonomy" id="2320866"/>
    <lineage>
        <taxon>Bacteria</taxon>
        <taxon>Pseudomonadati</taxon>
        <taxon>Pseudomonadota</taxon>
        <taxon>Gammaproteobacteria</taxon>
        <taxon>Pseudomonadales</taxon>
        <taxon>Pseudomonadaceae</taxon>
        <taxon>Pseudomonas</taxon>
    </lineage>
</organism>
<dbReference type="AlphaFoldDB" id="A0A418XBT9"/>
<sequence>MAFKQISQAEIDDLLSVERVMRVGFEANGEHYLVPLGFIWHGGALYAMTTKGRKTQLAAANPKVSFQIDTSARTGPFSWHSISGEGTFEIVTDSKEVKAISPLLVSRFPDMPNWMQAEYAEKQEQGKVVFVRIRPSEMTGRKSEPA</sequence>
<keyword evidence="2" id="KW-1185">Reference proteome</keyword>
<dbReference type="SUPFAM" id="SSF50475">
    <property type="entry name" value="FMN-binding split barrel"/>
    <property type="match status" value="1"/>
</dbReference>
<reference evidence="1 2" key="1">
    <citation type="submission" date="2018-09" db="EMBL/GenBank/DDBJ databases">
        <authorList>
            <person name="Zhu H."/>
        </authorList>
    </citation>
    <scope>NUCLEOTIDE SEQUENCE [LARGE SCALE GENOMIC DNA]</scope>
    <source>
        <strain evidence="1 2">K1S02-6</strain>
    </source>
</reference>
<dbReference type="Proteomes" id="UP000284021">
    <property type="component" value="Unassembled WGS sequence"/>
</dbReference>
<protein>
    <submittedName>
        <fullName evidence="1">Pyridoxamine 5'-phosphate oxidase family protein</fullName>
    </submittedName>
</protein>
<accession>A0A418XBT9</accession>
<dbReference type="Pfam" id="PF12900">
    <property type="entry name" value="Pyridox_ox_2"/>
    <property type="match status" value="1"/>
</dbReference>
<dbReference type="OrthoDB" id="7062584at2"/>
<name>A0A418XBT9_9PSED</name>